<dbReference type="OrthoDB" id="10069349at2759"/>
<dbReference type="FunFam" id="3.10.110.10:FF:000077">
    <property type="entry name" value="Ubiquitin conjugating enzyme E2"/>
    <property type="match status" value="1"/>
</dbReference>
<dbReference type="SMART" id="SM00212">
    <property type="entry name" value="UBCc"/>
    <property type="match status" value="1"/>
</dbReference>
<evidence type="ECO:0000256" key="6">
    <source>
        <dbReference type="ARBA" id="ARBA00042190"/>
    </source>
</evidence>
<dbReference type="SUPFAM" id="SSF54495">
    <property type="entry name" value="UBC-like"/>
    <property type="match status" value="1"/>
</dbReference>
<keyword evidence="8" id="KW-0067">ATP-binding</keyword>
<dbReference type="Gene3D" id="3.10.110.10">
    <property type="entry name" value="Ubiquitin Conjugating Enzyme"/>
    <property type="match status" value="1"/>
</dbReference>
<sequence>MNSKSLRRLASDHATLHSNLPPNYLFPANADSDDLTQLDILLAGPEGTPYSAGLYKLHLEIPSNYPTAPPTAHFRTRIWHPNVEEATGAVCVDTLKRDWQSTLTLRHVLVTISCLLIQPNPASALNAEAGALLQEDWNAFVRRAKLMTGIHAQVPRDLRTAVDEAKVRGEDRVPPKEDNEKKADVTKSAVRTNTKGKGKMAVEKVVAQEEENQELARTVSEDWIPAPAFVTPIGTNAYGPRPMVTNSHGTEGMEVDGAAAQIPSTPLASIQAPGASFNASMTGSVHTPVFAQQACYQTPQRIPNPTIPAERPLSRSSSQSSASSHTVADTTDWALRQAPYGKFSAEDARRQRHENRRLKAAGYCLKRYNRGAFGPRTGLRRL</sequence>
<feature type="compositionally biased region" description="Low complexity" evidence="9">
    <location>
        <begin position="314"/>
        <end position="324"/>
    </location>
</feature>
<dbReference type="EMBL" id="ML995477">
    <property type="protein sequence ID" value="KAF2145524.1"/>
    <property type="molecule type" value="Genomic_DNA"/>
</dbReference>
<dbReference type="InterPro" id="IPR050113">
    <property type="entry name" value="Ub_conjugating_enzyme"/>
</dbReference>
<dbReference type="PROSITE" id="PS00183">
    <property type="entry name" value="UBC_1"/>
    <property type="match status" value="1"/>
</dbReference>
<dbReference type="InterPro" id="IPR016135">
    <property type="entry name" value="UBQ-conjugating_enzyme/RWD"/>
</dbReference>
<dbReference type="Proteomes" id="UP000799438">
    <property type="component" value="Unassembled WGS sequence"/>
</dbReference>
<protein>
    <recommendedName>
        <fullName evidence="3">Ubiquitin-conjugating enzyme E2 2</fullName>
    </recommendedName>
    <alternativeName>
        <fullName evidence="5">E2 ubiquitin-conjugating enzyme 2</fullName>
    </alternativeName>
    <alternativeName>
        <fullName evidence="6">Ubiquitin carrier protein UBC2</fullName>
    </alternativeName>
    <alternativeName>
        <fullName evidence="4">Ubiquitin-protein ligase UBC2</fullName>
    </alternativeName>
</protein>
<keyword evidence="12" id="KW-1185">Reference proteome</keyword>
<organism evidence="11 12">
    <name type="scientific">Aplosporella prunicola CBS 121167</name>
    <dbReference type="NCBI Taxonomy" id="1176127"/>
    <lineage>
        <taxon>Eukaryota</taxon>
        <taxon>Fungi</taxon>
        <taxon>Dikarya</taxon>
        <taxon>Ascomycota</taxon>
        <taxon>Pezizomycotina</taxon>
        <taxon>Dothideomycetes</taxon>
        <taxon>Dothideomycetes incertae sedis</taxon>
        <taxon>Botryosphaeriales</taxon>
        <taxon>Aplosporellaceae</taxon>
        <taxon>Aplosporella</taxon>
    </lineage>
</organism>
<comment type="similarity">
    <text evidence="8">Belongs to the ubiquitin-conjugating enzyme family.</text>
</comment>
<dbReference type="AlphaFoldDB" id="A0A6A6BQK3"/>
<keyword evidence="8" id="KW-0547">Nucleotide-binding</keyword>
<keyword evidence="1" id="KW-0808">Transferase</keyword>
<feature type="active site" description="Glycyl thioester intermediate" evidence="7">
    <location>
        <position position="91"/>
    </location>
</feature>
<dbReference type="PROSITE" id="PS50127">
    <property type="entry name" value="UBC_2"/>
    <property type="match status" value="1"/>
</dbReference>
<evidence type="ECO:0000256" key="9">
    <source>
        <dbReference type="SAM" id="MobiDB-lite"/>
    </source>
</evidence>
<dbReference type="Pfam" id="PF00179">
    <property type="entry name" value="UQ_con"/>
    <property type="match status" value="1"/>
</dbReference>
<evidence type="ECO:0000256" key="2">
    <source>
        <dbReference type="ARBA" id="ARBA00022786"/>
    </source>
</evidence>
<evidence type="ECO:0000256" key="4">
    <source>
        <dbReference type="ARBA" id="ARBA00041569"/>
    </source>
</evidence>
<evidence type="ECO:0000313" key="11">
    <source>
        <dbReference type="EMBL" id="KAF2145524.1"/>
    </source>
</evidence>
<dbReference type="GO" id="GO:0016740">
    <property type="term" value="F:transferase activity"/>
    <property type="evidence" value="ECO:0007669"/>
    <property type="project" value="UniProtKB-KW"/>
</dbReference>
<proteinExistence type="inferred from homology"/>
<evidence type="ECO:0000259" key="10">
    <source>
        <dbReference type="PROSITE" id="PS50127"/>
    </source>
</evidence>
<keyword evidence="2 8" id="KW-0833">Ubl conjugation pathway</keyword>
<evidence type="ECO:0000256" key="8">
    <source>
        <dbReference type="RuleBase" id="RU362109"/>
    </source>
</evidence>
<feature type="compositionally biased region" description="Basic and acidic residues" evidence="9">
    <location>
        <begin position="167"/>
        <end position="185"/>
    </location>
</feature>
<dbReference type="PANTHER" id="PTHR24067">
    <property type="entry name" value="UBIQUITIN-CONJUGATING ENZYME E2"/>
    <property type="match status" value="1"/>
</dbReference>
<reference evidence="11" key="1">
    <citation type="journal article" date="2020" name="Stud. Mycol.">
        <title>101 Dothideomycetes genomes: a test case for predicting lifestyles and emergence of pathogens.</title>
        <authorList>
            <person name="Haridas S."/>
            <person name="Albert R."/>
            <person name="Binder M."/>
            <person name="Bloem J."/>
            <person name="Labutti K."/>
            <person name="Salamov A."/>
            <person name="Andreopoulos B."/>
            <person name="Baker S."/>
            <person name="Barry K."/>
            <person name="Bills G."/>
            <person name="Bluhm B."/>
            <person name="Cannon C."/>
            <person name="Castanera R."/>
            <person name="Culley D."/>
            <person name="Daum C."/>
            <person name="Ezra D."/>
            <person name="Gonzalez J."/>
            <person name="Henrissat B."/>
            <person name="Kuo A."/>
            <person name="Liang C."/>
            <person name="Lipzen A."/>
            <person name="Lutzoni F."/>
            <person name="Magnuson J."/>
            <person name="Mondo S."/>
            <person name="Nolan M."/>
            <person name="Ohm R."/>
            <person name="Pangilinan J."/>
            <person name="Park H.-J."/>
            <person name="Ramirez L."/>
            <person name="Alfaro M."/>
            <person name="Sun H."/>
            <person name="Tritt A."/>
            <person name="Yoshinaga Y."/>
            <person name="Zwiers L.-H."/>
            <person name="Turgeon B."/>
            <person name="Goodwin S."/>
            <person name="Spatafora J."/>
            <person name="Crous P."/>
            <person name="Grigoriev I."/>
        </authorList>
    </citation>
    <scope>NUCLEOTIDE SEQUENCE</scope>
    <source>
        <strain evidence="11">CBS 121167</strain>
    </source>
</reference>
<evidence type="ECO:0000313" key="12">
    <source>
        <dbReference type="Proteomes" id="UP000799438"/>
    </source>
</evidence>
<feature type="region of interest" description="Disordered" evidence="9">
    <location>
        <begin position="167"/>
        <end position="187"/>
    </location>
</feature>
<dbReference type="RefSeq" id="XP_033401236.1">
    <property type="nucleotide sequence ID" value="XM_033537916.1"/>
</dbReference>
<evidence type="ECO:0000256" key="5">
    <source>
        <dbReference type="ARBA" id="ARBA00042179"/>
    </source>
</evidence>
<dbReference type="InterPro" id="IPR023313">
    <property type="entry name" value="UBQ-conjugating_AS"/>
</dbReference>
<evidence type="ECO:0000256" key="7">
    <source>
        <dbReference type="PROSITE-ProRule" id="PRU10133"/>
    </source>
</evidence>
<evidence type="ECO:0000256" key="1">
    <source>
        <dbReference type="ARBA" id="ARBA00022679"/>
    </source>
</evidence>
<dbReference type="GeneID" id="54295412"/>
<feature type="domain" description="UBC core" evidence="10">
    <location>
        <begin position="4"/>
        <end position="153"/>
    </location>
</feature>
<feature type="region of interest" description="Disordered" evidence="9">
    <location>
        <begin position="300"/>
        <end position="330"/>
    </location>
</feature>
<dbReference type="InterPro" id="IPR000608">
    <property type="entry name" value="UBC"/>
</dbReference>
<dbReference type="CDD" id="cd23804">
    <property type="entry name" value="UBCc_UBE2S"/>
    <property type="match status" value="1"/>
</dbReference>
<accession>A0A6A6BQK3</accession>
<name>A0A6A6BQK3_9PEZI</name>
<gene>
    <name evidence="11" type="ORF">K452DRAFT_243621</name>
</gene>
<dbReference type="GO" id="GO:0005524">
    <property type="term" value="F:ATP binding"/>
    <property type="evidence" value="ECO:0007669"/>
    <property type="project" value="UniProtKB-UniRule"/>
</dbReference>
<evidence type="ECO:0000256" key="3">
    <source>
        <dbReference type="ARBA" id="ARBA00039884"/>
    </source>
</evidence>